<reference evidence="1" key="3">
    <citation type="submission" date="2020-12" db="UniProtKB">
        <authorList>
            <consortium name="EnsemblPlants"/>
        </authorList>
    </citation>
    <scope>IDENTIFICATION</scope>
</reference>
<dbReference type="Proteomes" id="UP000006727">
    <property type="component" value="Chromosome 5"/>
</dbReference>
<evidence type="ECO:0000313" key="2">
    <source>
        <dbReference type="Proteomes" id="UP000006727"/>
    </source>
</evidence>
<proteinExistence type="predicted"/>
<dbReference type="EnsemblPlants" id="Pp3c5_25320V3.8">
    <property type="protein sequence ID" value="PAC:32953090.CDS.1"/>
    <property type="gene ID" value="Pp3c5_25320"/>
</dbReference>
<organism evidence="1 2">
    <name type="scientific">Physcomitrium patens</name>
    <name type="common">Spreading-leaved earth moss</name>
    <name type="synonym">Physcomitrella patens</name>
    <dbReference type="NCBI Taxonomy" id="3218"/>
    <lineage>
        <taxon>Eukaryota</taxon>
        <taxon>Viridiplantae</taxon>
        <taxon>Streptophyta</taxon>
        <taxon>Embryophyta</taxon>
        <taxon>Bryophyta</taxon>
        <taxon>Bryophytina</taxon>
        <taxon>Bryopsida</taxon>
        <taxon>Funariidae</taxon>
        <taxon>Funariales</taxon>
        <taxon>Funariaceae</taxon>
        <taxon>Physcomitrium</taxon>
    </lineage>
</organism>
<protein>
    <submittedName>
        <fullName evidence="1">Uncharacterized protein</fullName>
    </submittedName>
</protein>
<name>A0A7I3ZHB5_PHYPA</name>
<accession>A0A7I3ZHB5</accession>
<evidence type="ECO:0000313" key="1">
    <source>
        <dbReference type="EnsemblPlants" id="PAC:32953090.CDS.1"/>
    </source>
</evidence>
<sequence>MNHHNTDKFRLPFPHRTVAMVSQMSTCLPPSIGQTPCSHPSTSTLSSMDLEDEQSQRFKMRDAADTLLMIITQLLLSTWRLVSKSGMSTAVQTVISSPVNTSITRVFFFSTSSVARK</sequence>
<keyword evidence="2" id="KW-1185">Reference proteome</keyword>
<dbReference type="EMBL" id="ABEU02000005">
    <property type="status" value="NOT_ANNOTATED_CDS"/>
    <property type="molecule type" value="Genomic_DNA"/>
</dbReference>
<dbReference type="AlphaFoldDB" id="A0A7I3ZHB5"/>
<reference evidence="1 2" key="1">
    <citation type="journal article" date="2008" name="Science">
        <title>The Physcomitrella genome reveals evolutionary insights into the conquest of land by plants.</title>
        <authorList>
            <person name="Rensing S."/>
            <person name="Lang D."/>
            <person name="Zimmer A."/>
            <person name="Terry A."/>
            <person name="Salamov A."/>
            <person name="Shapiro H."/>
            <person name="Nishiyama T."/>
            <person name="Perroud P.-F."/>
            <person name="Lindquist E."/>
            <person name="Kamisugi Y."/>
            <person name="Tanahashi T."/>
            <person name="Sakakibara K."/>
            <person name="Fujita T."/>
            <person name="Oishi K."/>
            <person name="Shin-I T."/>
            <person name="Kuroki Y."/>
            <person name="Toyoda A."/>
            <person name="Suzuki Y."/>
            <person name="Hashimoto A."/>
            <person name="Yamaguchi K."/>
            <person name="Sugano A."/>
            <person name="Kohara Y."/>
            <person name="Fujiyama A."/>
            <person name="Anterola A."/>
            <person name="Aoki S."/>
            <person name="Ashton N."/>
            <person name="Barbazuk W.B."/>
            <person name="Barker E."/>
            <person name="Bennetzen J."/>
            <person name="Bezanilla M."/>
            <person name="Blankenship R."/>
            <person name="Cho S.H."/>
            <person name="Dutcher S."/>
            <person name="Estelle M."/>
            <person name="Fawcett J.A."/>
            <person name="Gundlach H."/>
            <person name="Hanada K."/>
            <person name="Heyl A."/>
            <person name="Hicks K.A."/>
            <person name="Hugh J."/>
            <person name="Lohr M."/>
            <person name="Mayer K."/>
            <person name="Melkozernov A."/>
            <person name="Murata T."/>
            <person name="Nelson D."/>
            <person name="Pils B."/>
            <person name="Prigge M."/>
            <person name="Reiss B."/>
            <person name="Renner T."/>
            <person name="Rombauts S."/>
            <person name="Rushton P."/>
            <person name="Sanderfoot A."/>
            <person name="Schween G."/>
            <person name="Shiu S.-H."/>
            <person name="Stueber K."/>
            <person name="Theodoulou F.L."/>
            <person name="Tu H."/>
            <person name="Van de Peer Y."/>
            <person name="Verrier P.J."/>
            <person name="Waters E."/>
            <person name="Wood A."/>
            <person name="Yang L."/>
            <person name="Cove D."/>
            <person name="Cuming A."/>
            <person name="Hasebe M."/>
            <person name="Lucas S."/>
            <person name="Mishler D.B."/>
            <person name="Reski R."/>
            <person name="Grigoriev I."/>
            <person name="Quatrano R.S."/>
            <person name="Boore J.L."/>
        </authorList>
    </citation>
    <scope>NUCLEOTIDE SEQUENCE [LARGE SCALE GENOMIC DNA]</scope>
    <source>
        <strain evidence="1 2">cv. Gransden 2004</strain>
    </source>
</reference>
<gene>
    <name evidence="1" type="primary">LOC112282907</name>
</gene>
<dbReference type="Gramene" id="Pp3c5_25320V3.8">
    <property type="protein sequence ID" value="PAC:32953090.CDS.1"/>
    <property type="gene ID" value="Pp3c5_25320"/>
</dbReference>
<reference evidence="1 2" key="2">
    <citation type="journal article" date="2018" name="Plant J.">
        <title>The Physcomitrella patens chromosome-scale assembly reveals moss genome structure and evolution.</title>
        <authorList>
            <person name="Lang D."/>
            <person name="Ullrich K.K."/>
            <person name="Murat F."/>
            <person name="Fuchs J."/>
            <person name="Jenkins J."/>
            <person name="Haas F.B."/>
            <person name="Piednoel M."/>
            <person name="Gundlach H."/>
            <person name="Van Bel M."/>
            <person name="Meyberg R."/>
            <person name="Vives C."/>
            <person name="Morata J."/>
            <person name="Symeonidi A."/>
            <person name="Hiss M."/>
            <person name="Muchero W."/>
            <person name="Kamisugi Y."/>
            <person name="Saleh O."/>
            <person name="Blanc G."/>
            <person name="Decker E.L."/>
            <person name="van Gessel N."/>
            <person name="Grimwood J."/>
            <person name="Hayes R.D."/>
            <person name="Graham S.W."/>
            <person name="Gunter L.E."/>
            <person name="McDaniel S.F."/>
            <person name="Hoernstein S.N.W."/>
            <person name="Larsson A."/>
            <person name="Li F.W."/>
            <person name="Perroud P.F."/>
            <person name="Phillips J."/>
            <person name="Ranjan P."/>
            <person name="Rokshar D.S."/>
            <person name="Rothfels C.J."/>
            <person name="Schneider L."/>
            <person name="Shu S."/>
            <person name="Stevenson D.W."/>
            <person name="Thummler F."/>
            <person name="Tillich M."/>
            <person name="Villarreal Aguilar J.C."/>
            <person name="Widiez T."/>
            <person name="Wong G.K."/>
            <person name="Wymore A."/>
            <person name="Zhang Y."/>
            <person name="Zimmer A.D."/>
            <person name="Quatrano R.S."/>
            <person name="Mayer K.F.X."/>
            <person name="Goodstein D."/>
            <person name="Casacuberta J.M."/>
            <person name="Vandepoele K."/>
            <person name="Reski R."/>
            <person name="Cuming A.C."/>
            <person name="Tuskan G.A."/>
            <person name="Maumus F."/>
            <person name="Salse J."/>
            <person name="Schmutz J."/>
            <person name="Rensing S.A."/>
        </authorList>
    </citation>
    <scope>NUCLEOTIDE SEQUENCE [LARGE SCALE GENOMIC DNA]</scope>
    <source>
        <strain evidence="1 2">cv. Gransden 2004</strain>
    </source>
</reference>